<dbReference type="RefSeq" id="WP_212693120.1">
    <property type="nucleotide sequence ID" value="NZ_CP058561.1"/>
</dbReference>
<keyword evidence="4" id="KW-0808">Transferase</keyword>
<dbReference type="Gene3D" id="3.90.550.10">
    <property type="entry name" value="Spore Coat Polysaccharide Biosynthesis Protein SpsA, Chain A"/>
    <property type="match status" value="1"/>
</dbReference>
<evidence type="ECO:0000313" key="7">
    <source>
        <dbReference type="EMBL" id="QUH28970.1"/>
    </source>
</evidence>
<dbReference type="KEGG" id="vgu:HYG85_08565"/>
<dbReference type="PANTHER" id="PTHR43179:SF12">
    <property type="entry name" value="GALACTOFURANOSYLTRANSFERASE GLFT2"/>
    <property type="match status" value="1"/>
</dbReference>
<organism evidence="7 8">
    <name type="scientific">Vallitalea guaymasensis</name>
    <dbReference type="NCBI Taxonomy" id="1185412"/>
    <lineage>
        <taxon>Bacteria</taxon>
        <taxon>Bacillati</taxon>
        <taxon>Bacillota</taxon>
        <taxon>Clostridia</taxon>
        <taxon>Lachnospirales</taxon>
        <taxon>Vallitaleaceae</taxon>
        <taxon>Vallitalea</taxon>
    </lineage>
</organism>
<dbReference type="EMBL" id="CP058561">
    <property type="protein sequence ID" value="QUH28970.1"/>
    <property type="molecule type" value="Genomic_DNA"/>
</dbReference>
<dbReference type="SUPFAM" id="SSF53448">
    <property type="entry name" value="Nucleotide-diphospho-sugar transferases"/>
    <property type="match status" value="1"/>
</dbReference>
<gene>
    <name evidence="7" type="ORF">HYG85_08565</name>
</gene>
<keyword evidence="3" id="KW-0328">Glycosyltransferase</keyword>
<evidence type="ECO:0000259" key="5">
    <source>
        <dbReference type="Pfam" id="PF00535"/>
    </source>
</evidence>
<reference evidence="7 8" key="1">
    <citation type="submission" date="2020-07" db="EMBL/GenBank/DDBJ databases">
        <title>Vallitalea guaymasensis genome.</title>
        <authorList>
            <person name="Postec A."/>
        </authorList>
    </citation>
    <scope>NUCLEOTIDE SEQUENCE [LARGE SCALE GENOMIC DNA]</scope>
    <source>
        <strain evidence="7 8">Ra1766G1</strain>
    </source>
</reference>
<evidence type="ECO:0000313" key="8">
    <source>
        <dbReference type="Proteomes" id="UP000677305"/>
    </source>
</evidence>
<dbReference type="InterPro" id="IPR058355">
    <property type="entry name" value="DUF8042"/>
</dbReference>
<accession>A0A8J8MA80</accession>
<evidence type="ECO:0000256" key="3">
    <source>
        <dbReference type="ARBA" id="ARBA00022676"/>
    </source>
</evidence>
<dbReference type="GO" id="GO:0016757">
    <property type="term" value="F:glycosyltransferase activity"/>
    <property type="evidence" value="ECO:0007669"/>
    <property type="project" value="UniProtKB-KW"/>
</dbReference>
<evidence type="ECO:0000256" key="2">
    <source>
        <dbReference type="ARBA" id="ARBA00006739"/>
    </source>
</evidence>
<dbReference type="PANTHER" id="PTHR43179">
    <property type="entry name" value="RHAMNOSYLTRANSFERASE WBBL"/>
    <property type="match status" value="1"/>
</dbReference>
<evidence type="ECO:0000256" key="4">
    <source>
        <dbReference type="ARBA" id="ARBA00022679"/>
    </source>
</evidence>
<proteinExistence type="inferred from homology"/>
<feature type="domain" description="DUF8042" evidence="6">
    <location>
        <begin position="1"/>
        <end position="110"/>
    </location>
</feature>
<dbReference type="InterPro" id="IPR029044">
    <property type="entry name" value="Nucleotide-diphossugar_trans"/>
</dbReference>
<dbReference type="Proteomes" id="UP000677305">
    <property type="component" value="Chromosome"/>
</dbReference>
<keyword evidence="8" id="KW-1185">Reference proteome</keyword>
<feature type="domain" description="Glycosyltransferase 2-like" evidence="5">
    <location>
        <begin position="155"/>
        <end position="274"/>
    </location>
</feature>
<evidence type="ECO:0000256" key="1">
    <source>
        <dbReference type="ARBA" id="ARBA00004776"/>
    </source>
</evidence>
<name>A0A8J8MA80_9FIRM</name>
<dbReference type="InterPro" id="IPR001173">
    <property type="entry name" value="Glyco_trans_2-like"/>
</dbReference>
<protein>
    <submittedName>
        <fullName evidence="7">Glycosyltransferase family 2 protein</fullName>
    </submittedName>
</protein>
<dbReference type="Pfam" id="PF00535">
    <property type="entry name" value="Glycos_transf_2"/>
    <property type="match status" value="1"/>
</dbReference>
<comment type="similarity">
    <text evidence="2">Belongs to the glycosyltransferase 2 family.</text>
</comment>
<comment type="pathway">
    <text evidence="1">Cell wall biogenesis; cell wall polysaccharide biosynthesis.</text>
</comment>
<dbReference type="Pfam" id="PF26154">
    <property type="entry name" value="DUF8042"/>
    <property type="match status" value="1"/>
</dbReference>
<dbReference type="AlphaFoldDB" id="A0A8J8MA80"/>
<sequence>MIKNKIIISKILEIVDTLIEASEYLNKVYIEHNYFEFEIILKDIFNSLNAIYDEILMLKNSENVYKMDVMCENIICSFNRLKLLYTSKSLRMSEKIEFEVIPLLIDMKLKLYFFSFIYPNKTKMIEYYSNEMINMCSNEFIDRSEEMQSYKYDISIIITGYNKLDYTKLCIDSLLKNIPKGLSYELILVNHGSSDGTKEYFESISPTKQLDICKNGVGLSAVYRIVEGKYVLSVSNDVLIANNTIQNMIACMESDNSIAWVVPSTPNISNLQQIYSDYKSIDEMYTFALQNNRKDKFRWEQRAKLCNPIDLKRSKVFFSKDGIGWGGYLHTFKNMSFPDDKLSFLLRRNGYKMMLAKDAYCYHFGSITLKNDISKYVDDNGNKGFNSYYLDGRREFLEIFGIDPWGVGFCWEPDLFKYLPCNENNDLNVLGINCGIGSNPLKVKESIKENVHNLKVKIYNITDEDCYIQDLRGVSDIAECVPSIEDLNSFFSNEKFKYIIIESKFETYENPLKILGKLKNNIVEDGILAIKIQQKELKDVIKLKFNNVIESGQWMILKSF</sequence>
<evidence type="ECO:0000259" key="6">
    <source>
        <dbReference type="Pfam" id="PF26154"/>
    </source>
</evidence>